<evidence type="ECO:0000256" key="5">
    <source>
        <dbReference type="ARBA" id="ARBA00023136"/>
    </source>
</evidence>
<keyword evidence="4 6" id="KW-1133">Transmembrane helix</keyword>
<dbReference type="EMBL" id="BAAASE010000004">
    <property type="protein sequence ID" value="GAA2398515.1"/>
    <property type="molecule type" value="Genomic_DNA"/>
</dbReference>
<comment type="subcellular location">
    <subcellularLocation>
        <location evidence="1">Cell membrane</location>
        <topology evidence="1">Single-pass membrane protein</topology>
    </subcellularLocation>
</comment>
<evidence type="ECO:0000256" key="6">
    <source>
        <dbReference type="SAM" id="Phobius"/>
    </source>
</evidence>
<gene>
    <name evidence="8" type="ORF">GCM10010255_33560</name>
</gene>
<evidence type="ECO:0000313" key="9">
    <source>
        <dbReference type="Proteomes" id="UP001499986"/>
    </source>
</evidence>
<proteinExistence type="predicted"/>
<accession>A0ABP5VB31</accession>
<keyword evidence="2" id="KW-1003">Cell membrane</keyword>
<evidence type="ECO:0000256" key="4">
    <source>
        <dbReference type="ARBA" id="ARBA00022989"/>
    </source>
</evidence>
<keyword evidence="9" id="KW-1185">Reference proteome</keyword>
<evidence type="ECO:0000259" key="7">
    <source>
        <dbReference type="Pfam" id="PF04024"/>
    </source>
</evidence>
<comment type="caution">
    <text evidence="8">The sequence shown here is derived from an EMBL/GenBank/DDBJ whole genome shotgun (WGS) entry which is preliminary data.</text>
</comment>
<name>A0ABP5VB31_9ACTN</name>
<evidence type="ECO:0000313" key="8">
    <source>
        <dbReference type="EMBL" id="GAA2398515.1"/>
    </source>
</evidence>
<sequence>MGYSDERPHTPTLKETHMSRLARPTQGRMIGGVCAALARRFGTSTTTMRVIFLVSCLLPGPQFLLYIALWILLPSENKVQSKAQAAW</sequence>
<evidence type="ECO:0000256" key="1">
    <source>
        <dbReference type="ARBA" id="ARBA00004162"/>
    </source>
</evidence>
<feature type="transmembrane region" description="Helical" evidence="6">
    <location>
        <begin position="50"/>
        <end position="73"/>
    </location>
</feature>
<keyword evidence="5 6" id="KW-0472">Membrane</keyword>
<protein>
    <submittedName>
        <fullName evidence="8">PspC domain-containing protein</fullName>
    </submittedName>
</protein>
<reference evidence="9" key="1">
    <citation type="journal article" date="2019" name="Int. J. Syst. Evol. Microbiol.">
        <title>The Global Catalogue of Microorganisms (GCM) 10K type strain sequencing project: providing services to taxonomists for standard genome sequencing and annotation.</title>
        <authorList>
            <consortium name="The Broad Institute Genomics Platform"/>
            <consortium name="The Broad Institute Genome Sequencing Center for Infectious Disease"/>
            <person name="Wu L."/>
            <person name="Ma J."/>
        </authorList>
    </citation>
    <scope>NUCLEOTIDE SEQUENCE [LARGE SCALE GENOMIC DNA]</scope>
    <source>
        <strain evidence="9">JCM 4358</strain>
    </source>
</reference>
<dbReference type="Pfam" id="PF04024">
    <property type="entry name" value="PspC"/>
    <property type="match status" value="1"/>
</dbReference>
<keyword evidence="3 6" id="KW-0812">Transmembrane</keyword>
<dbReference type="PANTHER" id="PTHR33885:SF3">
    <property type="entry name" value="PHAGE SHOCK PROTEIN C"/>
    <property type="match status" value="1"/>
</dbReference>
<feature type="domain" description="Phage shock protein PspC N-terminal" evidence="7">
    <location>
        <begin position="20"/>
        <end position="76"/>
    </location>
</feature>
<evidence type="ECO:0000256" key="3">
    <source>
        <dbReference type="ARBA" id="ARBA00022692"/>
    </source>
</evidence>
<organism evidence="8 9">
    <name type="scientific">Streptomyces coeruleofuscus</name>
    <dbReference type="NCBI Taxonomy" id="66879"/>
    <lineage>
        <taxon>Bacteria</taxon>
        <taxon>Bacillati</taxon>
        <taxon>Actinomycetota</taxon>
        <taxon>Actinomycetes</taxon>
        <taxon>Kitasatosporales</taxon>
        <taxon>Streptomycetaceae</taxon>
        <taxon>Streptomyces</taxon>
    </lineage>
</organism>
<dbReference type="Proteomes" id="UP001499986">
    <property type="component" value="Unassembled WGS sequence"/>
</dbReference>
<dbReference type="PANTHER" id="PTHR33885">
    <property type="entry name" value="PHAGE SHOCK PROTEIN C"/>
    <property type="match status" value="1"/>
</dbReference>
<evidence type="ECO:0000256" key="2">
    <source>
        <dbReference type="ARBA" id="ARBA00022475"/>
    </source>
</evidence>
<dbReference type="InterPro" id="IPR052027">
    <property type="entry name" value="PspC"/>
</dbReference>
<dbReference type="InterPro" id="IPR007168">
    <property type="entry name" value="Phageshock_PspC_N"/>
</dbReference>